<sequence length="351" mass="37979">MFDFFWKLVSFDIGIDLGTVNTLVLVDGKGIVVREPSVVALHKKSRQILAIGTEAKRMLGRTPMAIEAIRPLRDGVISDFDSTEAMLRYFIQRVHQNPKKGLSIPKIPKPRVVIGIPSGVTEVERRAVQDAALTAGARVCYLIEEPMAAAIGAGLPIEEPEGTMIVDIGGGTTEIAVISMGGMVINRSLRVAGDELDEDIINYMRMRYGLIIGEKTAEDIKIEIGSASPLKEEKEAVIRGRDLQTGLPKSIKVSSVEIREALMGTINQIISAISGVLEETPPELTSDIMERGVMITGGGALLKGFDKRLAEETKMPILVADDPLTTVVRGCGKVLQNLDLLTKVRVTGGLR</sequence>
<dbReference type="Proteomes" id="UP000178017">
    <property type="component" value="Unassembled WGS sequence"/>
</dbReference>
<keyword evidence="3 6" id="KW-0067">ATP-binding</keyword>
<comment type="caution">
    <text evidence="7">The sequence shown here is derived from an EMBL/GenBank/DDBJ whole genome shotgun (WGS) entry which is preliminary data.</text>
</comment>
<dbReference type="HAMAP" id="MF_02207">
    <property type="entry name" value="MreB"/>
    <property type="match status" value="1"/>
</dbReference>
<feature type="binding site" evidence="6">
    <location>
        <begin position="218"/>
        <end position="221"/>
    </location>
    <ligand>
        <name>ATP</name>
        <dbReference type="ChEBI" id="CHEBI:30616"/>
    </ligand>
</feature>
<comment type="similarity">
    <text evidence="5 6">Belongs to the FtsA/MreB family.</text>
</comment>
<dbReference type="NCBIfam" id="TIGR00904">
    <property type="entry name" value="mreB"/>
    <property type="match status" value="1"/>
</dbReference>
<comment type="subcellular location">
    <subcellularLocation>
        <location evidence="6">Cytoplasm</location>
    </subcellularLocation>
    <text evidence="6">Membrane-associated.</text>
</comment>
<evidence type="ECO:0000256" key="4">
    <source>
        <dbReference type="ARBA" id="ARBA00022960"/>
    </source>
</evidence>
<feature type="binding site" evidence="6">
    <location>
        <begin position="170"/>
        <end position="172"/>
    </location>
    <ligand>
        <name>ATP</name>
        <dbReference type="ChEBI" id="CHEBI:30616"/>
    </ligand>
</feature>
<dbReference type="AlphaFoldDB" id="A0A1F5MJT9"/>
<evidence type="ECO:0000256" key="3">
    <source>
        <dbReference type="ARBA" id="ARBA00022840"/>
    </source>
</evidence>
<dbReference type="NCBIfam" id="NF010539">
    <property type="entry name" value="PRK13927.1"/>
    <property type="match status" value="1"/>
</dbReference>
<evidence type="ECO:0000256" key="5">
    <source>
        <dbReference type="ARBA" id="ARBA00023458"/>
    </source>
</evidence>
<evidence type="ECO:0000256" key="2">
    <source>
        <dbReference type="ARBA" id="ARBA00022741"/>
    </source>
</evidence>
<comment type="caution">
    <text evidence="6">Lacks conserved residue(s) required for the propagation of feature annotation.</text>
</comment>
<keyword evidence="1 6" id="KW-0963">Cytoplasm</keyword>
<dbReference type="GO" id="GO:0008360">
    <property type="term" value="P:regulation of cell shape"/>
    <property type="evidence" value="ECO:0007669"/>
    <property type="project" value="UniProtKB-UniRule"/>
</dbReference>
<dbReference type="Pfam" id="PF06723">
    <property type="entry name" value="MreB_Mbl"/>
    <property type="match status" value="1"/>
</dbReference>
<dbReference type="GO" id="GO:0005524">
    <property type="term" value="F:ATP binding"/>
    <property type="evidence" value="ECO:0007669"/>
    <property type="project" value="UniProtKB-KW"/>
</dbReference>
<dbReference type="PRINTS" id="PR01652">
    <property type="entry name" value="SHAPEPROTEIN"/>
</dbReference>
<keyword evidence="4 6" id="KW-0133">Cell shape</keyword>
<dbReference type="SUPFAM" id="SSF53067">
    <property type="entry name" value="Actin-like ATPase domain"/>
    <property type="match status" value="2"/>
</dbReference>
<dbReference type="GO" id="GO:0000902">
    <property type="term" value="P:cell morphogenesis"/>
    <property type="evidence" value="ECO:0007669"/>
    <property type="project" value="InterPro"/>
</dbReference>
<evidence type="ECO:0000313" key="8">
    <source>
        <dbReference type="Proteomes" id="UP000178017"/>
    </source>
</evidence>
<comment type="function">
    <text evidence="6">Forms membrane-associated dynamic filaments that are essential for cell shape determination. Acts by regulating cell wall synthesis and cell elongation, and thus cell shape. A feedback loop between cell geometry and MreB localization may maintain elongated cell shape by targeting cell wall growth to regions of negative cell wall curvature.</text>
</comment>
<dbReference type="PANTHER" id="PTHR42749">
    <property type="entry name" value="CELL SHAPE-DETERMINING PROTEIN MREB"/>
    <property type="match status" value="1"/>
</dbReference>
<keyword evidence="2 6" id="KW-0547">Nucleotide-binding</keyword>
<proteinExistence type="inferred from homology"/>
<dbReference type="PANTHER" id="PTHR42749:SF1">
    <property type="entry name" value="CELL SHAPE-DETERMINING PROTEIN MREB"/>
    <property type="match status" value="1"/>
</dbReference>
<dbReference type="CDD" id="cd10225">
    <property type="entry name" value="ASKHA_NBD_MreB-like"/>
    <property type="match status" value="1"/>
</dbReference>
<dbReference type="EMBL" id="MFDO01000016">
    <property type="protein sequence ID" value="OGE65560.1"/>
    <property type="molecule type" value="Genomic_DNA"/>
</dbReference>
<reference evidence="7 8" key="1">
    <citation type="journal article" date="2016" name="Nat. Commun.">
        <title>Thousands of microbial genomes shed light on interconnected biogeochemical processes in an aquifer system.</title>
        <authorList>
            <person name="Anantharaman K."/>
            <person name="Brown C.T."/>
            <person name="Hug L.A."/>
            <person name="Sharon I."/>
            <person name="Castelle C.J."/>
            <person name="Probst A.J."/>
            <person name="Thomas B.C."/>
            <person name="Singh A."/>
            <person name="Wilkins M.J."/>
            <person name="Karaoz U."/>
            <person name="Brodie E.L."/>
            <person name="Williams K.H."/>
            <person name="Hubbard S.S."/>
            <person name="Banfield J.F."/>
        </authorList>
    </citation>
    <scope>NUCLEOTIDE SEQUENCE [LARGE SCALE GENOMIC DNA]</scope>
</reference>
<protein>
    <recommendedName>
        <fullName evidence="6">Cell shape-determining protein MreB</fullName>
    </recommendedName>
</protein>
<evidence type="ECO:0000256" key="6">
    <source>
        <dbReference type="HAMAP-Rule" id="MF_02207"/>
    </source>
</evidence>
<name>A0A1F5MJT9_9BACT</name>
<organism evidence="7 8">
    <name type="scientific">Candidatus Daviesbacteria bacterium RIFCSPLOWO2_01_FULL_40_24</name>
    <dbReference type="NCBI Taxonomy" id="1797787"/>
    <lineage>
        <taxon>Bacteria</taxon>
        <taxon>Candidatus Daviesiibacteriota</taxon>
    </lineage>
</organism>
<dbReference type="InterPro" id="IPR004753">
    <property type="entry name" value="MreB"/>
</dbReference>
<feature type="binding site" evidence="6">
    <location>
        <begin position="298"/>
        <end position="301"/>
    </location>
    <ligand>
        <name>ATP</name>
        <dbReference type="ChEBI" id="CHEBI:30616"/>
    </ligand>
</feature>
<comment type="subunit">
    <text evidence="6">Forms polymers.</text>
</comment>
<accession>A0A1F5MJT9</accession>
<gene>
    <name evidence="6" type="primary">mreB</name>
    <name evidence="7" type="ORF">A3B49_01970</name>
</gene>
<dbReference type="InterPro" id="IPR056546">
    <property type="entry name" value="MreB_MamK-like"/>
</dbReference>
<evidence type="ECO:0000256" key="1">
    <source>
        <dbReference type="ARBA" id="ARBA00022490"/>
    </source>
</evidence>
<dbReference type="Gene3D" id="3.30.420.40">
    <property type="match status" value="3"/>
</dbReference>
<dbReference type="GO" id="GO:0005737">
    <property type="term" value="C:cytoplasm"/>
    <property type="evidence" value="ECO:0007669"/>
    <property type="project" value="UniProtKB-SubCell"/>
</dbReference>
<dbReference type="InterPro" id="IPR043129">
    <property type="entry name" value="ATPase_NBD"/>
</dbReference>
<evidence type="ECO:0000313" key="7">
    <source>
        <dbReference type="EMBL" id="OGE65560.1"/>
    </source>
</evidence>